<feature type="transmembrane region" description="Helical" evidence="1">
    <location>
        <begin position="51"/>
        <end position="69"/>
    </location>
</feature>
<evidence type="ECO:0000313" key="2">
    <source>
        <dbReference type="EnsemblMetazoa" id="CLYHEMP019363.2"/>
    </source>
</evidence>
<feature type="transmembrane region" description="Helical" evidence="1">
    <location>
        <begin position="12"/>
        <end position="31"/>
    </location>
</feature>
<evidence type="ECO:0000313" key="3">
    <source>
        <dbReference type="Proteomes" id="UP000594262"/>
    </source>
</evidence>
<reference evidence="2" key="1">
    <citation type="submission" date="2021-01" db="UniProtKB">
        <authorList>
            <consortium name="EnsemblMetazoa"/>
        </authorList>
    </citation>
    <scope>IDENTIFICATION</scope>
</reference>
<feature type="transmembrane region" description="Helical" evidence="1">
    <location>
        <begin position="76"/>
        <end position="95"/>
    </location>
</feature>
<accession>A0A7M5X996</accession>
<organism evidence="2 3">
    <name type="scientific">Clytia hemisphaerica</name>
    <dbReference type="NCBI Taxonomy" id="252671"/>
    <lineage>
        <taxon>Eukaryota</taxon>
        <taxon>Metazoa</taxon>
        <taxon>Cnidaria</taxon>
        <taxon>Hydrozoa</taxon>
        <taxon>Hydroidolina</taxon>
        <taxon>Leptothecata</taxon>
        <taxon>Obeliida</taxon>
        <taxon>Clytiidae</taxon>
        <taxon>Clytia</taxon>
    </lineage>
</organism>
<keyword evidence="1" id="KW-0472">Membrane</keyword>
<name>A0A7M5X996_9CNID</name>
<dbReference type="Proteomes" id="UP000594262">
    <property type="component" value="Unplaced"/>
</dbReference>
<keyword evidence="1" id="KW-1133">Transmembrane helix</keyword>
<keyword evidence="1" id="KW-0812">Transmembrane</keyword>
<proteinExistence type="predicted"/>
<dbReference type="EnsemblMetazoa" id="CLYHEMT019363.2">
    <property type="protein sequence ID" value="CLYHEMP019363.2"/>
    <property type="gene ID" value="CLYHEMG019363"/>
</dbReference>
<sequence length="191" mass="22429">MSRRGGERIDYDVEVVHFCCFRCYCYCWRWVFDGPTVRSRSWYACFYKYNILVPMAIYFVVSIVVFFFIKKEEEDTFTKILVVGLIAASLLWWLMNNGPLNPSKWYNQYLPRWIKGQRKRLAPHNLNLTEILISLHQKIPSEEGLKDIEVNANAKLLNMSKSIEDKAPKGVKAQLKKSVIETKYKDTCAKL</sequence>
<evidence type="ECO:0000256" key="1">
    <source>
        <dbReference type="SAM" id="Phobius"/>
    </source>
</evidence>
<keyword evidence="3" id="KW-1185">Reference proteome</keyword>
<dbReference type="AlphaFoldDB" id="A0A7M5X996"/>
<protein>
    <submittedName>
        <fullName evidence="2">Uncharacterized protein</fullName>
    </submittedName>
</protein>